<keyword evidence="3" id="KW-1185">Reference proteome</keyword>
<reference evidence="2 3" key="1">
    <citation type="submission" date="2016-11" db="EMBL/GenBank/DDBJ databases">
        <title>Trade-off between light-utilization and light-protection in marine flavobacteria.</title>
        <authorList>
            <person name="Kumagai Y."/>
        </authorList>
    </citation>
    <scope>NUCLEOTIDE SEQUENCE [LARGE SCALE GENOMIC DNA]</scope>
    <source>
        <strain evidence="2 3">JCM 17109</strain>
    </source>
</reference>
<evidence type="ECO:0000256" key="1">
    <source>
        <dbReference type="SAM" id="Phobius"/>
    </source>
</evidence>
<evidence type="ECO:0000313" key="3">
    <source>
        <dbReference type="Proteomes" id="UP000239532"/>
    </source>
</evidence>
<organism evidence="2 3">
    <name type="scientific">Nonlabens agnitus</name>
    <dbReference type="NCBI Taxonomy" id="870484"/>
    <lineage>
        <taxon>Bacteria</taxon>
        <taxon>Pseudomonadati</taxon>
        <taxon>Bacteroidota</taxon>
        <taxon>Flavobacteriia</taxon>
        <taxon>Flavobacteriales</taxon>
        <taxon>Flavobacteriaceae</taxon>
        <taxon>Nonlabens</taxon>
    </lineage>
</organism>
<comment type="caution">
    <text evidence="2">The sequence shown here is derived from an EMBL/GenBank/DDBJ whole genome shotgun (WGS) entry which is preliminary data.</text>
</comment>
<dbReference type="EMBL" id="MQUC01000003">
    <property type="protein sequence ID" value="PRP67036.1"/>
    <property type="molecule type" value="Genomic_DNA"/>
</dbReference>
<feature type="transmembrane region" description="Helical" evidence="1">
    <location>
        <begin position="34"/>
        <end position="54"/>
    </location>
</feature>
<proteinExistence type="predicted"/>
<keyword evidence="1" id="KW-1133">Transmembrane helix</keyword>
<accession>A0A2S9WUM4</accession>
<protein>
    <submittedName>
        <fullName evidence="2">Uncharacterized protein</fullName>
    </submittedName>
</protein>
<keyword evidence="1" id="KW-0472">Membrane</keyword>
<sequence>MIMKGIPKLTLLLTAAWLLILCYFSFFTSASANTLMIIYITGQGFLTALVISQWNKKRISCKKTA</sequence>
<keyword evidence="1" id="KW-0812">Transmembrane</keyword>
<gene>
    <name evidence="2" type="ORF">BST86_07940</name>
</gene>
<evidence type="ECO:0000313" key="2">
    <source>
        <dbReference type="EMBL" id="PRP67036.1"/>
    </source>
</evidence>
<name>A0A2S9WUM4_9FLAO</name>
<dbReference type="AlphaFoldDB" id="A0A2S9WUM4"/>
<dbReference type="Proteomes" id="UP000239532">
    <property type="component" value="Unassembled WGS sequence"/>
</dbReference>